<proteinExistence type="predicted"/>
<gene>
    <name evidence="1" type="ORF">UFOPK2399_00722</name>
</gene>
<dbReference type="PANTHER" id="PTHR34297">
    <property type="entry name" value="HYPOTHETICAL CYTOSOLIC PROTEIN-RELATED"/>
    <property type="match status" value="1"/>
</dbReference>
<dbReference type="PANTHER" id="PTHR34297:SF2">
    <property type="entry name" value="ASP23_GLS24 FAMILY ENVELOPE STRESS RESPONSE PROTEIN"/>
    <property type="match status" value="1"/>
</dbReference>
<reference evidence="1" key="1">
    <citation type="submission" date="2020-05" db="EMBL/GenBank/DDBJ databases">
        <authorList>
            <person name="Chiriac C."/>
            <person name="Salcher M."/>
            <person name="Ghai R."/>
            <person name="Kavagutti S V."/>
        </authorList>
    </citation>
    <scope>NUCLEOTIDE SEQUENCE</scope>
</reference>
<dbReference type="EMBL" id="CAEZXP010000001">
    <property type="protein sequence ID" value="CAB4691090.1"/>
    <property type="molecule type" value="Genomic_DNA"/>
</dbReference>
<name>A0A6J6NWA4_9ZZZZ</name>
<accession>A0A6J6NWA4</accession>
<protein>
    <submittedName>
        <fullName evidence="1">Unannotated protein</fullName>
    </submittedName>
</protein>
<evidence type="ECO:0000313" key="1">
    <source>
        <dbReference type="EMBL" id="CAB4691090.1"/>
    </source>
</evidence>
<dbReference type="InterPro" id="IPR005531">
    <property type="entry name" value="Asp23"/>
</dbReference>
<dbReference type="Pfam" id="PF03780">
    <property type="entry name" value="Asp23"/>
    <property type="match status" value="1"/>
</dbReference>
<dbReference type="AlphaFoldDB" id="A0A6J6NWA4"/>
<sequence>MTLMASLVLESEHGSITISRDVVAEIVSETAKRCYGVVGLTPASRVRRILRRDGISVAGDADGVVIELHVVVEHGLNLAEVAATIRSQVSYDVQRLVGLPVAAVEVVVAAVKEGA</sequence>
<organism evidence="1">
    <name type="scientific">freshwater metagenome</name>
    <dbReference type="NCBI Taxonomy" id="449393"/>
    <lineage>
        <taxon>unclassified sequences</taxon>
        <taxon>metagenomes</taxon>
        <taxon>ecological metagenomes</taxon>
    </lineage>
</organism>